<dbReference type="PROSITE" id="PS51257">
    <property type="entry name" value="PROKAR_LIPOPROTEIN"/>
    <property type="match status" value="1"/>
</dbReference>
<dbReference type="Proteomes" id="UP000199306">
    <property type="component" value="Unassembled WGS sequence"/>
</dbReference>
<evidence type="ECO:0000313" key="1">
    <source>
        <dbReference type="EMBL" id="SFP99804.1"/>
    </source>
</evidence>
<keyword evidence="2" id="KW-1185">Reference proteome</keyword>
<dbReference type="EMBL" id="FOXH01000008">
    <property type="protein sequence ID" value="SFP99804.1"/>
    <property type="molecule type" value="Genomic_DNA"/>
</dbReference>
<protein>
    <submittedName>
        <fullName evidence="1">Uncharacterized protein</fullName>
    </submittedName>
</protein>
<accession>A0A1I5UWT7</accession>
<proteinExistence type="predicted"/>
<dbReference type="AlphaFoldDB" id="A0A1I5UWT7"/>
<reference evidence="1 2" key="1">
    <citation type="submission" date="2016-10" db="EMBL/GenBank/DDBJ databases">
        <authorList>
            <person name="de Groot N.N."/>
        </authorList>
    </citation>
    <scope>NUCLEOTIDE SEQUENCE [LARGE SCALE GENOMIC DNA]</scope>
    <source>
        <strain evidence="2">E92,LMG 26720,CCM 7988</strain>
    </source>
</reference>
<organism evidence="1 2">
    <name type="scientific">Pseudarcicella hirudinis</name>
    <dbReference type="NCBI Taxonomy" id="1079859"/>
    <lineage>
        <taxon>Bacteria</taxon>
        <taxon>Pseudomonadati</taxon>
        <taxon>Bacteroidota</taxon>
        <taxon>Cytophagia</taxon>
        <taxon>Cytophagales</taxon>
        <taxon>Flectobacillaceae</taxon>
        <taxon>Pseudarcicella</taxon>
    </lineage>
</organism>
<evidence type="ECO:0000313" key="2">
    <source>
        <dbReference type="Proteomes" id="UP000199306"/>
    </source>
</evidence>
<name>A0A1I5UWT7_9BACT</name>
<sequence length="360" mass="40712">MKLSIGFFAVFLFLWTFTACKKETIIEVERKTSWQLNENYLYEERIQMNSYADGDALYTVGANSFSKITVNKTDTSKLNIEFPNTPYSYQLQYKYPISARVSIGLSLTNSQIGFLPIKWPGGENSATISMKDQDPAFYHFDFPEYWQSECIGINNLDQCLIPYQAKESGASNALKFMAVNLKVSKNAQNGFDKVEASSVKRIKIDNNTGAIISLHTINNFFYITCANMTLRISPDLKVNIINKVKFYRIFSLNGAIYGFTESQLYKSTDNGLNWVSIASNIANTFSKLNYYLIGGKICGAYNSQIFIFEFANNQMTTRELANDGIGGNTITSISEFNKKIFVTTLSGVFTKKSDKFLTYK</sequence>
<gene>
    <name evidence="1" type="ORF">SAMN04515674_10898</name>
</gene>